<protein>
    <submittedName>
        <fullName evidence="5">Uncharacterized protein</fullName>
    </submittedName>
</protein>
<keyword evidence="3" id="KW-1015">Disulfide bond</keyword>
<dbReference type="GeneID" id="40306896"/>
<dbReference type="InterPro" id="IPR048280">
    <property type="entry name" value="COX6B-like"/>
</dbReference>
<organism evidence="5 6">
    <name type="scientific">Besnoitia besnoiti</name>
    <name type="common">Apicomplexan protozoan</name>
    <dbReference type="NCBI Taxonomy" id="94643"/>
    <lineage>
        <taxon>Eukaryota</taxon>
        <taxon>Sar</taxon>
        <taxon>Alveolata</taxon>
        <taxon>Apicomplexa</taxon>
        <taxon>Conoidasida</taxon>
        <taxon>Coccidia</taxon>
        <taxon>Eucoccidiorida</taxon>
        <taxon>Eimeriorina</taxon>
        <taxon>Sarcocystidae</taxon>
        <taxon>Besnoitia</taxon>
    </lineage>
</organism>
<dbReference type="STRING" id="94643.A0A2A9MA75"/>
<dbReference type="SUPFAM" id="SSF47694">
    <property type="entry name" value="Cytochrome c oxidase subunit h"/>
    <property type="match status" value="1"/>
</dbReference>
<evidence type="ECO:0000256" key="1">
    <source>
        <dbReference type="ARBA" id="ARBA00004173"/>
    </source>
</evidence>
<evidence type="ECO:0000313" key="5">
    <source>
        <dbReference type="EMBL" id="PFH32517.1"/>
    </source>
</evidence>
<keyword evidence="6" id="KW-1185">Reference proteome</keyword>
<dbReference type="KEGG" id="bbes:BESB_018350"/>
<feature type="region of interest" description="Disordered" evidence="4">
    <location>
        <begin position="195"/>
        <end position="218"/>
    </location>
</feature>
<feature type="compositionally biased region" description="Basic and acidic residues" evidence="4">
    <location>
        <begin position="55"/>
        <end position="66"/>
    </location>
</feature>
<dbReference type="GO" id="GO:0005739">
    <property type="term" value="C:mitochondrion"/>
    <property type="evidence" value="ECO:0007669"/>
    <property type="project" value="UniProtKB-SubCell"/>
</dbReference>
<comment type="subcellular location">
    <subcellularLocation>
        <location evidence="1">Mitochondrion</location>
    </subcellularLocation>
</comment>
<feature type="compositionally biased region" description="Gly residues" evidence="4">
    <location>
        <begin position="117"/>
        <end position="126"/>
    </location>
</feature>
<accession>A0A2A9MA75</accession>
<feature type="compositionally biased region" description="Basic and acidic residues" evidence="4">
    <location>
        <begin position="195"/>
        <end position="213"/>
    </location>
</feature>
<keyword evidence="2" id="KW-0496">Mitochondrion</keyword>
<dbReference type="RefSeq" id="XP_029216526.1">
    <property type="nucleotide sequence ID" value="XM_029360550.1"/>
</dbReference>
<proteinExistence type="predicted"/>
<feature type="region of interest" description="Disordered" evidence="4">
    <location>
        <begin position="1"/>
        <end position="28"/>
    </location>
</feature>
<evidence type="ECO:0000313" key="6">
    <source>
        <dbReference type="Proteomes" id="UP000224006"/>
    </source>
</evidence>
<feature type="region of interest" description="Disordered" evidence="4">
    <location>
        <begin position="47"/>
        <end position="182"/>
    </location>
</feature>
<gene>
    <name evidence="5" type="ORF">BESB_018350</name>
</gene>
<evidence type="ECO:0000256" key="3">
    <source>
        <dbReference type="ARBA" id="ARBA00023157"/>
    </source>
</evidence>
<sequence length="340" mass="38420">MKLPAEKRKKGETRQSESGRGSLASPVRAEFAVAAAKQGHRRLLRCVADANSRLRPREDEGGERGGRRDRRRAEKRRQIKLLLRRKRSRRPASPAKKQTAKRVRGVTPQTEEWIGEGFAGEGGQTGGRDESEARGCALARGQTRRQSPAGKAARTMHEGNAGWKQERNGGAKKQRGIRAGEREIRNVKGRCDDAERLSGAATEKELRNADAQRPRQAGGTRSFLVSLISLDFSSSKMAENNANAAQKFQRSIEELTAQNPHTDDPRCMQINQMNNCSMRYAMFARCCKELGDDNTRCKYQFYRAQVACPIEQIEIWEDHRQKGSCHFDLLPEFSTRHMWQ</sequence>
<dbReference type="Proteomes" id="UP000224006">
    <property type="component" value="Chromosome X"/>
</dbReference>
<evidence type="ECO:0000256" key="4">
    <source>
        <dbReference type="SAM" id="MobiDB-lite"/>
    </source>
</evidence>
<name>A0A2A9MA75_BESBE</name>
<dbReference type="OrthoDB" id="1107506at2759"/>
<dbReference type="AlphaFoldDB" id="A0A2A9MA75"/>
<dbReference type="Gene3D" id="1.10.10.140">
    <property type="entry name" value="Cytochrome c oxidase, subunit VIb"/>
    <property type="match status" value="1"/>
</dbReference>
<dbReference type="VEuPathDB" id="ToxoDB:BESB_018350"/>
<dbReference type="Pfam" id="PF02297">
    <property type="entry name" value="COX6B"/>
    <property type="match status" value="1"/>
</dbReference>
<dbReference type="InterPro" id="IPR036549">
    <property type="entry name" value="CX6/COA6-like_sf"/>
</dbReference>
<dbReference type="EMBL" id="NWUJ01000011">
    <property type="protein sequence ID" value="PFH32517.1"/>
    <property type="molecule type" value="Genomic_DNA"/>
</dbReference>
<feature type="compositionally biased region" description="Basic residues" evidence="4">
    <location>
        <begin position="67"/>
        <end position="90"/>
    </location>
</feature>
<evidence type="ECO:0000256" key="2">
    <source>
        <dbReference type="ARBA" id="ARBA00023128"/>
    </source>
</evidence>
<reference evidence="5 6" key="1">
    <citation type="submission" date="2017-09" db="EMBL/GenBank/DDBJ databases">
        <title>Genome sequencing of Besnoitia besnoiti strain Bb-Ger1.</title>
        <authorList>
            <person name="Schares G."/>
            <person name="Venepally P."/>
            <person name="Lorenzi H.A."/>
        </authorList>
    </citation>
    <scope>NUCLEOTIDE SEQUENCE [LARGE SCALE GENOMIC DNA]</scope>
    <source>
        <strain evidence="5 6">Bb-Ger1</strain>
    </source>
</reference>
<comment type="caution">
    <text evidence="5">The sequence shown here is derived from an EMBL/GenBank/DDBJ whole genome shotgun (WGS) entry which is preliminary data.</text>
</comment>